<proteinExistence type="predicted"/>
<name>A0A381W3G3_9ZZZZ</name>
<sequence length="36" mass="4125">MKTILRPSLDTLNSRHKGLMIVEVAYLSRKKHGPFS</sequence>
<dbReference type="AlphaFoldDB" id="A0A381W3G3"/>
<evidence type="ECO:0000313" key="1">
    <source>
        <dbReference type="EMBL" id="SVA47022.1"/>
    </source>
</evidence>
<accession>A0A381W3G3</accession>
<protein>
    <submittedName>
        <fullName evidence="1">Uncharacterized protein</fullName>
    </submittedName>
</protein>
<gene>
    <name evidence="1" type="ORF">METZ01_LOCUS99876</name>
</gene>
<organism evidence="1">
    <name type="scientific">marine metagenome</name>
    <dbReference type="NCBI Taxonomy" id="408172"/>
    <lineage>
        <taxon>unclassified sequences</taxon>
        <taxon>metagenomes</taxon>
        <taxon>ecological metagenomes</taxon>
    </lineage>
</organism>
<dbReference type="EMBL" id="UINC01010581">
    <property type="protein sequence ID" value="SVA47022.1"/>
    <property type="molecule type" value="Genomic_DNA"/>
</dbReference>
<reference evidence="1" key="1">
    <citation type="submission" date="2018-05" db="EMBL/GenBank/DDBJ databases">
        <authorList>
            <person name="Lanie J.A."/>
            <person name="Ng W.-L."/>
            <person name="Kazmierczak K.M."/>
            <person name="Andrzejewski T.M."/>
            <person name="Davidsen T.M."/>
            <person name="Wayne K.J."/>
            <person name="Tettelin H."/>
            <person name="Glass J.I."/>
            <person name="Rusch D."/>
            <person name="Podicherti R."/>
            <person name="Tsui H.-C.T."/>
            <person name="Winkler M.E."/>
        </authorList>
    </citation>
    <scope>NUCLEOTIDE SEQUENCE</scope>
</reference>